<evidence type="ECO:0000313" key="9">
    <source>
        <dbReference type="EMBL" id="OCX74386.1"/>
    </source>
</evidence>
<keyword evidence="6 7" id="KW-0961">Cell wall biogenesis/degradation</keyword>
<comment type="caution">
    <text evidence="9">The sequence shown here is derived from an EMBL/GenBank/DDBJ whole genome shotgun (WGS) entry which is preliminary data.</text>
</comment>
<keyword evidence="5 7" id="KW-0573">Peptidoglycan synthesis</keyword>
<evidence type="ECO:0000256" key="4">
    <source>
        <dbReference type="ARBA" id="ARBA00022960"/>
    </source>
</evidence>
<dbReference type="OrthoDB" id="463216at2"/>
<feature type="active site" description="Nucleophile" evidence="7">
    <location>
        <position position="208"/>
    </location>
</feature>
<dbReference type="GO" id="GO:0009252">
    <property type="term" value="P:peptidoglycan biosynthetic process"/>
    <property type="evidence" value="ECO:0007669"/>
    <property type="project" value="UniProtKB-UniPathway"/>
</dbReference>
<keyword evidence="10" id="KW-1185">Reference proteome</keyword>
<accession>A0A1C2IEJ8</accession>
<evidence type="ECO:0000259" key="8">
    <source>
        <dbReference type="PROSITE" id="PS52029"/>
    </source>
</evidence>
<feature type="active site" description="Proton donor/acceptor" evidence="7">
    <location>
        <position position="193"/>
    </location>
</feature>
<dbReference type="GO" id="GO:0004180">
    <property type="term" value="F:carboxypeptidase activity"/>
    <property type="evidence" value="ECO:0007669"/>
    <property type="project" value="UniProtKB-ARBA"/>
</dbReference>
<dbReference type="GO" id="GO:0071555">
    <property type="term" value="P:cell wall organization"/>
    <property type="evidence" value="ECO:0007669"/>
    <property type="project" value="UniProtKB-UniRule"/>
</dbReference>
<name>A0A1C2IEJ8_ACITH</name>
<feature type="domain" description="L,D-TPase catalytic" evidence="8">
    <location>
        <begin position="77"/>
        <end position="232"/>
    </location>
</feature>
<dbReference type="GO" id="GO:0016740">
    <property type="term" value="F:transferase activity"/>
    <property type="evidence" value="ECO:0007669"/>
    <property type="project" value="UniProtKB-KW"/>
</dbReference>
<evidence type="ECO:0000256" key="7">
    <source>
        <dbReference type="PROSITE-ProRule" id="PRU01373"/>
    </source>
</evidence>
<keyword evidence="3" id="KW-0808">Transferase</keyword>
<gene>
    <name evidence="9" type="ORF">A6M23_06260</name>
</gene>
<dbReference type="AlphaFoldDB" id="A0A1C2IEJ8"/>
<comment type="similarity">
    <text evidence="2">Belongs to the YkuD family.</text>
</comment>
<dbReference type="Proteomes" id="UP000095008">
    <property type="component" value="Unassembled WGS sequence"/>
</dbReference>
<dbReference type="CDD" id="cd16913">
    <property type="entry name" value="YkuD_like"/>
    <property type="match status" value="1"/>
</dbReference>
<dbReference type="Gene3D" id="2.40.440.10">
    <property type="entry name" value="L,D-transpeptidase catalytic domain-like"/>
    <property type="match status" value="1"/>
</dbReference>
<sequence length="256" mass="28552">MLIHALTEMQFYPSTRWQTPPAFHAAIESAHASFRQGAILQFEDADHLPLGKMSHAALKQAVAVALKDGFRNPWPYTWVQVSKTDPETATVWTLVGTKLLAVLHTPVNTGVLHSTPDGSWPVYERVPVTTMKGAFPTPLTPYQQRLYRAAKSAGFALKGTNIDHWHGALVQWRPYDDPGIKWVSYFDRGRALHYFPRAGYGWPQSAGCVEMPDKAAHQIFSTIHYGSVVTVSKGLRQAEQVPGSNLSKKVHKKWPA</sequence>
<comment type="pathway">
    <text evidence="1 7">Cell wall biogenesis; peptidoglycan biosynthesis.</text>
</comment>
<dbReference type="EMBL" id="LWRY01000040">
    <property type="protein sequence ID" value="OCX74386.1"/>
    <property type="molecule type" value="Genomic_DNA"/>
</dbReference>
<organism evidence="9 10">
    <name type="scientific">Acidithiobacillus thiooxidans</name>
    <name type="common">Thiobacillus thiooxidans</name>
    <dbReference type="NCBI Taxonomy" id="930"/>
    <lineage>
        <taxon>Bacteria</taxon>
        <taxon>Pseudomonadati</taxon>
        <taxon>Pseudomonadota</taxon>
        <taxon>Acidithiobacillia</taxon>
        <taxon>Acidithiobacillales</taxon>
        <taxon>Acidithiobacillaceae</taxon>
        <taxon>Acidithiobacillus</taxon>
    </lineage>
</organism>
<dbReference type="SUPFAM" id="SSF141523">
    <property type="entry name" value="L,D-transpeptidase catalytic domain-like"/>
    <property type="match status" value="1"/>
</dbReference>
<evidence type="ECO:0000256" key="3">
    <source>
        <dbReference type="ARBA" id="ARBA00022679"/>
    </source>
</evidence>
<evidence type="ECO:0000256" key="2">
    <source>
        <dbReference type="ARBA" id="ARBA00005992"/>
    </source>
</evidence>
<proteinExistence type="inferred from homology"/>
<dbReference type="InterPro" id="IPR005490">
    <property type="entry name" value="LD_TPept_cat_dom"/>
</dbReference>
<dbReference type="PROSITE" id="PS52029">
    <property type="entry name" value="LD_TPASE"/>
    <property type="match status" value="1"/>
</dbReference>
<dbReference type="UniPathway" id="UPA00219"/>
<dbReference type="InterPro" id="IPR038063">
    <property type="entry name" value="Transpep_catalytic_dom"/>
</dbReference>
<dbReference type="Pfam" id="PF03734">
    <property type="entry name" value="YkuD"/>
    <property type="match status" value="1"/>
</dbReference>
<dbReference type="RefSeq" id="WP_065980239.1">
    <property type="nucleotide sequence ID" value="NZ_LWRY01000040.1"/>
</dbReference>
<evidence type="ECO:0000256" key="6">
    <source>
        <dbReference type="ARBA" id="ARBA00023316"/>
    </source>
</evidence>
<reference evidence="9" key="1">
    <citation type="journal article" date="2016" name="Int. J. Mol. Sci.">
        <title>Comparative genomics of the extreme acidophile Acidithiobacillus thiooxidans reveals intraspecific divergence and niche adaptation.</title>
        <authorList>
            <person name="Zhang X."/>
            <person name="Feng X."/>
            <person name="Tao J."/>
            <person name="Ma L."/>
            <person name="Xiao Y."/>
            <person name="Liang Y."/>
            <person name="Liu X."/>
            <person name="Yin H."/>
        </authorList>
    </citation>
    <scope>NUCLEOTIDE SEQUENCE [LARGE SCALE GENOMIC DNA]</scope>
    <source>
        <strain evidence="9">DXS-W</strain>
    </source>
</reference>
<evidence type="ECO:0000256" key="5">
    <source>
        <dbReference type="ARBA" id="ARBA00022984"/>
    </source>
</evidence>
<evidence type="ECO:0000256" key="1">
    <source>
        <dbReference type="ARBA" id="ARBA00004752"/>
    </source>
</evidence>
<dbReference type="GO" id="GO:0008360">
    <property type="term" value="P:regulation of cell shape"/>
    <property type="evidence" value="ECO:0007669"/>
    <property type="project" value="UniProtKB-UniRule"/>
</dbReference>
<evidence type="ECO:0000313" key="10">
    <source>
        <dbReference type="Proteomes" id="UP000095008"/>
    </source>
</evidence>
<protein>
    <recommendedName>
        <fullName evidence="8">L,D-TPase catalytic domain-containing protein</fullName>
    </recommendedName>
</protein>
<keyword evidence="4 7" id="KW-0133">Cell shape</keyword>